<name>A0A6M6JMW7_9PSEU</name>
<evidence type="ECO:0000313" key="3">
    <source>
        <dbReference type="Proteomes" id="UP000505377"/>
    </source>
</evidence>
<organism evidence="2 3">
    <name type="scientific">Pseudonocardia broussonetiae</name>
    <dbReference type="NCBI Taxonomy" id="2736640"/>
    <lineage>
        <taxon>Bacteria</taxon>
        <taxon>Bacillati</taxon>
        <taxon>Actinomycetota</taxon>
        <taxon>Actinomycetes</taxon>
        <taxon>Pseudonocardiales</taxon>
        <taxon>Pseudonocardiaceae</taxon>
        <taxon>Pseudonocardia</taxon>
    </lineage>
</organism>
<dbReference type="EMBL" id="CP053564">
    <property type="protein sequence ID" value="QJY47962.1"/>
    <property type="molecule type" value="Genomic_DNA"/>
</dbReference>
<dbReference type="Proteomes" id="UP000505377">
    <property type="component" value="Chromosome"/>
</dbReference>
<sequence>MIGGDQRRRQARARAGEINGLDHLDVATGTGVPTHRVLLVQLVNPLFGVLPGPGLWRVDGGERIRGLQVLAVETTLEPDVLRLRIDRAGDLSLYTLRLLAGPAEGYDPALATLTFTFRPGCDAGQDCRPPEPGVPGPPPSPPVDYTARDYAAFRRVLLDRLASTQPRWTGREPTDVRMALVEMSAYAADRLSYMLDAGFTEAFLGLARQRISVRRHARLVDYAMHDGCTARAWIRFAVTADVDGPLPGTRLLTGPPASPPTIVAGSEQDRALRGAGAQVFEIVDAPTRLVAAHSALRLHAWGASGAVLAVGARQATVHGAHPDLAGRVVVLADVHPGGALEPRPGSSLRHPVRVTTAVAVRDPVAGIDVTDIAWAAADALPFDLPIGEDPGGTGERAAVFGNLALADHGERMRDIAGRISSETLPPVPDEGERGGRPSSYRPRLRHGPVSRRPPVVTTGAAAAATRWEVGDTRPAVLLRRDGLDWQVRADLLGAGPLTRAVVVETDDLDRSHLRFGDGVNGRRPDPAPGGAGPAEHFTAEYAVGNGRAGNVGPETITRLVLDGDGRVAALGAVLAAVGNPVPARGGLDPEPVERVRLRAPATSHTQLRCVTEADYARRAAEHPEVQRAAARLRWTGSWYTVVLSVDRLGGGTVAEPAGSGRPLRDELRAFLADRRMTGHDIAVVDPVFVPLELTLTVCPDRGTDWPTLRARLAGLFSSRVLADGSHGLFHPDVLTFGEPVLTGPLIAAAQRVPGVVWVEIAIARLGTGEPVAVENGRILLEPPRIARLDNDPNFPDRGSVRIVVPSEVAT</sequence>
<dbReference type="AlphaFoldDB" id="A0A6M6JMW7"/>
<gene>
    <name evidence="2" type="ORF">HOP40_20960</name>
</gene>
<dbReference type="KEGG" id="pbro:HOP40_20960"/>
<evidence type="ECO:0008006" key="4">
    <source>
        <dbReference type="Google" id="ProtNLM"/>
    </source>
</evidence>
<accession>A0A6M6JMW7</accession>
<keyword evidence="3" id="KW-1185">Reference proteome</keyword>
<feature type="region of interest" description="Disordered" evidence="1">
    <location>
        <begin position="417"/>
        <end position="458"/>
    </location>
</feature>
<evidence type="ECO:0000256" key="1">
    <source>
        <dbReference type="SAM" id="MobiDB-lite"/>
    </source>
</evidence>
<evidence type="ECO:0000313" key="2">
    <source>
        <dbReference type="EMBL" id="QJY47962.1"/>
    </source>
</evidence>
<dbReference type="RefSeq" id="WP_172161147.1">
    <property type="nucleotide sequence ID" value="NZ_CP053564.1"/>
</dbReference>
<proteinExistence type="predicted"/>
<protein>
    <recommendedName>
        <fullName evidence="4">Baseplate assembly protein</fullName>
    </recommendedName>
</protein>
<reference evidence="2 3" key="1">
    <citation type="submission" date="2020-05" db="EMBL/GenBank/DDBJ databases">
        <authorList>
            <person name="Mo P."/>
        </authorList>
    </citation>
    <scope>NUCLEOTIDE SEQUENCE [LARGE SCALE GENOMIC DNA]</scope>
    <source>
        <strain evidence="2 3">Gen01</strain>
    </source>
</reference>